<dbReference type="InterPro" id="IPR013630">
    <property type="entry name" value="Methyltransf_Zn-bd_dom_put"/>
</dbReference>
<dbReference type="Pfam" id="PF08421">
    <property type="entry name" value="Methyltransf_13"/>
    <property type="match status" value="1"/>
</dbReference>
<accession>A0A2T0K7W6</accession>
<reference evidence="3 4" key="1">
    <citation type="submission" date="2018-03" db="EMBL/GenBank/DDBJ databases">
        <title>Genomic Encyclopedia of Archaeal and Bacterial Type Strains, Phase II (KMG-II): from individual species to whole genera.</title>
        <authorList>
            <person name="Goeker M."/>
        </authorList>
    </citation>
    <scope>NUCLEOTIDE SEQUENCE [LARGE SCALE GENOMIC DNA]</scope>
    <source>
        <strain evidence="3 4">DSM 43146</strain>
    </source>
</reference>
<dbReference type="Gene3D" id="3.40.50.150">
    <property type="entry name" value="Vaccinia Virus protein VP39"/>
    <property type="match status" value="1"/>
</dbReference>
<gene>
    <name evidence="3" type="ORF">CLV67_111247</name>
</gene>
<dbReference type="AlphaFoldDB" id="A0A2T0K7W6"/>
<dbReference type="InterPro" id="IPR029063">
    <property type="entry name" value="SAM-dependent_MTases_sf"/>
</dbReference>
<dbReference type="SUPFAM" id="SSF53335">
    <property type="entry name" value="S-adenosyl-L-methionine-dependent methyltransferases"/>
    <property type="match status" value="1"/>
</dbReference>
<dbReference type="PANTHER" id="PTHR43861:SF5">
    <property type="entry name" value="BLL5978 PROTEIN"/>
    <property type="match status" value="1"/>
</dbReference>
<comment type="caution">
    <text evidence="3">The sequence shown here is derived from an EMBL/GenBank/DDBJ whole genome shotgun (WGS) entry which is preliminary data.</text>
</comment>
<dbReference type="Pfam" id="PF13489">
    <property type="entry name" value="Methyltransf_23"/>
    <property type="match status" value="1"/>
</dbReference>
<feature type="domain" description="Methyltransferase putative zinc binding" evidence="1">
    <location>
        <begin position="10"/>
        <end position="71"/>
    </location>
</feature>
<dbReference type="Pfam" id="PF08484">
    <property type="entry name" value="Methyltransf_14"/>
    <property type="match status" value="1"/>
</dbReference>
<dbReference type="RefSeq" id="WP_106323115.1">
    <property type="nucleotide sequence ID" value="NZ_BOMO01000090.1"/>
</dbReference>
<dbReference type="Gene3D" id="6.10.250.3100">
    <property type="match status" value="1"/>
</dbReference>
<dbReference type="OrthoDB" id="9815644at2"/>
<dbReference type="Gene3D" id="3.40.50.720">
    <property type="entry name" value="NAD(P)-binding Rossmann-like Domain"/>
    <property type="match status" value="1"/>
</dbReference>
<evidence type="ECO:0000313" key="4">
    <source>
        <dbReference type="Proteomes" id="UP000239415"/>
    </source>
</evidence>
<dbReference type="InterPro" id="IPR013691">
    <property type="entry name" value="MeTrfase_14"/>
</dbReference>
<dbReference type="Proteomes" id="UP000239415">
    <property type="component" value="Unassembled WGS sequence"/>
</dbReference>
<evidence type="ECO:0000259" key="1">
    <source>
        <dbReference type="Pfam" id="PF08421"/>
    </source>
</evidence>
<proteinExistence type="predicted"/>
<evidence type="ECO:0000259" key="2">
    <source>
        <dbReference type="Pfam" id="PF08484"/>
    </source>
</evidence>
<dbReference type="EMBL" id="PVMZ01000011">
    <property type="protein sequence ID" value="PRX19099.1"/>
    <property type="molecule type" value="Genomic_DNA"/>
</dbReference>
<dbReference type="PANTHER" id="PTHR43861">
    <property type="entry name" value="TRANS-ACONITATE 2-METHYLTRANSFERASE-RELATED"/>
    <property type="match status" value="1"/>
</dbReference>
<feature type="domain" description="C-methyltransferase" evidence="2">
    <location>
        <begin position="252"/>
        <end position="402"/>
    </location>
</feature>
<dbReference type="InterPro" id="IPR038576">
    <property type="entry name" value="Methyltransf_Zn-bd_dom_put_sf"/>
</dbReference>
<sequence>MSAVVHRRVCALCGSDTADNIVMSLPPTPCANEFLVRPARQDIFPLDLQLCAAADCGHLQLGAVVDPTRLFDDYVYVSGTSPVFVAHFAEYARQAAEIARLGPDSLVVDIGSNDGTLLAQFLENGSTRVHGVEPAGRIAAAAVARGIPTTNDYFDRRVAQALRAELGPAQLVTANNVFAHIEDLEHTALSVGDLLAPDGVFIFEVSYLLDVVEQGLFDTIYHEHLSYHAVRPLIGFFARLGMTLFDVQRVRAHGGSIRVYVSAEPRPVSARIAELVEREISAGLFVPETYSALRKHIAARASELRTHLAALRSEGARFCGYGAPAKLTTMMYALGLDRDDVEFVVDDSPLKRGLYTPGTHIPVVGSDHLMAVSGKGFWCLVFAWNFYDSIVARHGDWVGNWINPQVRALTG</sequence>
<evidence type="ECO:0000313" key="3">
    <source>
        <dbReference type="EMBL" id="PRX19099.1"/>
    </source>
</evidence>
<keyword evidence="4" id="KW-1185">Reference proteome</keyword>
<protein>
    <submittedName>
        <fullName evidence="3">Putative zinc binding protein</fullName>
    </submittedName>
</protein>
<organism evidence="3 4">
    <name type="scientific">Actinoplanes italicus</name>
    <dbReference type="NCBI Taxonomy" id="113567"/>
    <lineage>
        <taxon>Bacteria</taxon>
        <taxon>Bacillati</taxon>
        <taxon>Actinomycetota</taxon>
        <taxon>Actinomycetes</taxon>
        <taxon>Micromonosporales</taxon>
        <taxon>Micromonosporaceae</taxon>
        <taxon>Actinoplanes</taxon>
    </lineage>
</organism>
<name>A0A2T0K7W6_9ACTN</name>
<dbReference type="Gene3D" id="6.20.50.110">
    <property type="entry name" value="Methyltransferase, zinc-binding domain"/>
    <property type="match status" value="1"/>
</dbReference>